<dbReference type="CDD" id="cd00130">
    <property type="entry name" value="PAS"/>
    <property type="match status" value="2"/>
</dbReference>
<protein>
    <recommendedName>
        <fullName evidence="1">diguanylate cyclase</fullName>
        <ecNumber evidence="1">2.7.7.65</ecNumber>
    </recommendedName>
</protein>
<feature type="domain" description="PAC" evidence="4">
    <location>
        <begin position="212"/>
        <end position="264"/>
    </location>
</feature>
<dbReference type="SUPFAM" id="SSF55073">
    <property type="entry name" value="Nucleotide cyclase"/>
    <property type="match status" value="1"/>
</dbReference>
<evidence type="ECO:0000259" key="3">
    <source>
        <dbReference type="PROSITE" id="PS50112"/>
    </source>
</evidence>
<dbReference type="InterPro" id="IPR043128">
    <property type="entry name" value="Rev_trsase/Diguanyl_cyclase"/>
</dbReference>
<dbReference type="InterPro" id="IPR035965">
    <property type="entry name" value="PAS-like_dom_sf"/>
</dbReference>
<accession>A0AAX3DWI2</accession>
<dbReference type="CDD" id="cd01949">
    <property type="entry name" value="GGDEF"/>
    <property type="match status" value="1"/>
</dbReference>
<dbReference type="PROSITE" id="PS50113">
    <property type="entry name" value="PAC"/>
    <property type="match status" value="1"/>
</dbReference>
<dbReference type="NCBIfam" id="TIGR00229">
    <property type="entry name" value="sensory_box"/>
    <property type="match status" value="1"/>
</dbReference>
<keyword evidence="6" id="KW-0808">Transferase</keyword>
<evidence type="ECO:0000313" key="7">
    <source>
        <dbReference type="Proteomes" id="UP001163166"/>
    </source>
</evidence>
<dbReference type="PROSITE" id="PS50887">
    <property type="entry name" value="GGDEF"/>
    <property type="match status" value="1"/>
</dbReference>
<dbReference type="GO" id="GO:0006355">
    <property type="term" value="P:regulation of DNA-templated transcription"/>
    <property type="evidence" value="ECO:0007669"/>
    <property type="project" value="InterPro"/>
</dbReference>
<dbReference type="PANTHER" id="PTHR45138:SF9">
    <property type="entry name" value="DIGUANYLATE CYCLASE DGCM-RELATED"/>
    <property type="match status" value="1"/>
</dbReference>
<reference evidence="6" key="1">
    <citation type="journal article" date="2022" name="Biol. Control">
        <title>In silico genomic analysis of Rhodopseudomonas palustris strains revealed potential biocontrol agents and crop yield enhancers.</title>
        <authorList>
            <person name="Surachat K."/>
            <person name="Kantachote D."/>
            <person name="Deachamag P."/>
            <person name="Wonglapsuwan M."/>
        </authorList>
    </citation>
    <scope>NUCLEOTIDE SEQUENCE</scope>
    <source>
        <strain evidence="6">TLS06</strain>
    </source>
</reference>
<evidence type="ECO:0000259" key="5">
    <source>
        <dbReference type="PROSITE" id="PS50887"/>
    </source>
</evidence>
<dbReference type="RefSeq" id="WP_264074544.1">
    <property type="nucleotide sequence ID" value="NZ_CP076676.1"/>
</dbReference>
<dbReference type="Gene3D" id="3.30.70.270">
    <property type="match status" value="1"/>
</dbReference>
<dbReference type="Proteomes" id="UP001163166">
    <property type="component" value="Chromosome"/>
</dbReference>
<dbReference type="SUPFAM" id="SSF55785">
    <property type="entry name" value="PYP-like sensor domain (PAS domain)"/>
    <property type="match status" value="2"/>
</dbReference>
<dbReference type="InterPro" id="IPR050469">
    <property type="entry name" value="Diguanylate_Cyclase"/>
</dbReference>
<evidence type="ECO:0000256" key="2">
    <source>
        <dbReference type="ARBA" id="ARBA00034247"/>
    </source>
</evidence>
<dbReference type="EC" id="2.7.7.65" evidence="1"/>
<evidence type="ECO:0000313" key="6">
    <source>
        <dbReference type="EMBL" id="UYO39174.1"/>
    </source>
</evidence>
<organism evidence="6 7">
    <name type="scientific">Rhodopseudomonas palustris</name>
    <dbReference type="NCBI Taxonomy" id="1076"/>
    <lineage>
        <taxon>Bacteria</taxon>
        <taxon>Pseudomonadati</taxon>
        <taxon>Pseudomonadota</taxon>
        <taxon>Alphaproteobacteria</taxon>
        <taxon>Hyphomicrobiales</taxon>
        <taxon>Nitrobacteraceae</taxon>
        <taxon>Rhodopseudomonas</taxon>
    </lineage>
</organism>
<dbReference type="Gene3D" id="3.30.450.20">
    <property type="entry name" value="PAS domain"/>
    <property type="match status" value="2"/>
</dbReference>
<dbReference type="InterPro" id="IPR000014">
    <property type="entry name" value="PAS"/>
</dbReference>
<name>A0AAX3DWI2_RHOPL</name>
<dbReference type="FunFam" id="3.30.70.270:FF:000001">
    <property type="entry name" value="Diguanylate cyclase domain protein"/>
    <property type="match status" value="1"/>
</dbReference>
<dbReference type="SMART" id="SM00267">
    <property type="entry name" value="GGDEF"/>
    <property type="match status" value="1"/>
</dbReference>
<dbReference type="InterPro" id="IPR013767">
    <property type="entry name" value="PAS_fold"/>
</dbReference>
<dbReference type="InterPro" id="IPR000700">
    <property type="entry name" value="PAS-assoc_C"/>
</dbReference>
<dbReference type="Pfam" id="PF00989">
    <property type="entry name" value="PAS"/>
    <property type="match status" value="1"/>
</dbReference>
<dbReference type="PANTHER" id="PTHR45138">
    <property type="entry name" value="REGULATORY COMPONENTS OF SENSORY TRANSDUCTION SYSTEM"/>
    <property type="match status" value="1"/>
</dbReference>
<feature type="domain" description="PAS" evidence="3">
    <location>
        <begin position="136"/>
        <end position="189"/>
    </location>
</feature>
<dbReference type="AlphaFoldDB" id="A0AAX3DWI2"/>
<dbReference type="InterPro" id="IPR000160">
    <property type="entry name" value="GGDEF_dom"/>
</dbReference>
<sequence>MDGSAELQNLVNSIEASVALVGRDEAGVLVVSACNDKFLRMLGRGQPAIGFFPVPFDAVVPNYARPAFRDKLLECFSTGVPQELEQAYDLREGTYWWRLSLKPFHHIDGGTAETEILITGLDITAKMLLRQELEISTSRFRSVVDAAYDAIITVDQQHNITLFNRSAETLFGYRADEVLNQPIERLLPEKFRANHRQYMQQFTRSPVNSRQMDERNRVYGLHRDGTLLPVEIAISKISVGGLQEFTAVIRDITDRVRLMDLLQKQAVTDELTGLPNRREFLEVVGDVLATDADLSVFMLDIDHFKKINDTYGHDIGDDVLRVLSRVAMASTRAEDIFARWGGEEFVAALPGVNLEQATALAEKLRLSIAHENYRHDWKTGGHVAFTVSIGVAERQPKERDAGELIRRADQALYRAKHAGRNCVQVN</sequence>
<proteinExistence type="predicted"/>
<dbReference type="NCBIfam" id="TIGR00254">
    <property type="entry name" value="GGDEF"/>
    <property type="match status" value="1"/>
</dbReference>
<dbReference type="Pfam" id="PF00990">
    <property type="entry name" value="GGDEF"/>
    <property type="match status" value="1"/>
</dbReference>
<dbReference type="EMBL" id="CP076676">
    <property type="protein sequence ID" value="UYO39174.1"/>
    <property type="molecule type" value="Genomic_DNA"/>
</dbReference>
<dbReference type="InterPro" id="IPR029787">
    <property type="entry name" value="Nucleotide_cyclase"/>
</dbReference>
<comment type="catalytic activity">
    <reaction evidence="2">
        <text>2 GTP = 3',3'-c-di-GMP + 2 diphosphate</text>
        <dbReference type="Rhea" id="RHEA:24898"/>
        <dbReference type="ChEBI" id="CHEBI:33019"/>
        <dbReference type="ChEBI" id="CHEBI:37565"/>
        <dbReference type="ChEBI" id="CHEBI:58805"/>
        <dbReference type="EC" id="2.7.7.65"/>
    </reaction>
</comment>
<dbReference type="GO" id="GO:0052621">
    <property type="term" value="F:diguanylate cyclase activity"/>
    <property type="evidence" value="ECO:0007669"/>
    <property type="project" value="UniProtKB-EC"/>
</dbReference>
<gene>
    <name evidence="6" type="ORF">KQX62_21060</name>
</gene>
<dbReference type="SMART" id="SM00091">
    <property type="entry name" value="PAS"/>
    <property type="match status" value="2"/>
</dbReference>
<feature type="domain" description="GGDEF" evidence="5">
    <location>
        <begin position="292"/>
        <end position="426"/>
    </location>
</feature>
<dbReference type="PROSITE" id="PS50112">
    <property type="entry name" value="PAS"/>
    <property type="match status" value="1"/>
</dbReference>
<evidence type="ECO:0000256" key="1">
    <source>
        <dbReference type="ARBA" id="ARBA00012528"/>
    </source>
</evidence>
<evidence type="ECO:0000259" key="4">
    <source>
        <dbReference type="PROSITE" id="PS50113"/>
    </source>
</evidence>
<keyword evidence="6" id="KW-0548">Nucleotidyltransferase</keyword>